<keyword evidence="1" id="KW-0378">Hydrolase</keyword>
<protein>
    <submittedName>
        <fullName evidence="1">Acyl-CoA thioester hydrolase</fullName>
        <ecNumber evidence="1">3.1.2.-</ecNumber>
    </submittedName>
</protein>
<reference evidence="1 2" key="1">
    <citation type="submission" date="2020-02" db="EMBL/GenBank/DDBJ databases">
        <title>Sequencing the genomes of 1000 actinobacteria strains.</title>
        <authorList>
            <person name="Klenk H.-P."/>
        </authorList>
    </citation>
    <scope>NUCLEOTIDE SEQUENCE [LARGE SCALE GENOMIC DNA]</scope>
    <source>
        <strain evidence="1 2">DSM 19609</strain>
    </source>
</reference>
<dbReference type="InterPro" id="IPR050563">
    <property type="entry name" value="4-hydroxybenzoyl-CoA_TE"/>
</dbReference>
<dbReference type="SUPFAM" id="SSF54637">
    <property type="entry name" value="Thioesterase/thiol ester dehydrase-isomerase"/>
    <property type="match status" value="2"/>
</dbReference>
<dbReference type="Gene3D" id="3.10.129.10">
    <property type="entry name" value="Hotdog Thioesterase"/>
    <property type="match status" value="2"/>
</dbReference>
<dbReference type="InterPro" id="IPR029069">
    <property type="entry name" value="HotDog_dom_sf"/>
</dbReference>
<dbReference type="Proteomes" id="UP000749311">
    <property type="component" value="Unassembled WGS sequence"/>
</dbReference>
<dbReference type="RefSeq" id="WP_167166978.1">
    <property type="nucleotide sequence ID" value="NZ_BAAAOO010000013.1"/>
</dbReference>
<evidence type="ECO:0000313" key="1">
    <source>
        <dbReference type="EMBL" id="NIH57352.1"/>
    </source>
</evidence>
<dbReference type="PANTHER" id="PTHR31793:SF24">
    <property type="entry name" value="LONG-CHAIN ACYL-COA THIOESTERASE FADM"/>
    <property type="match status" value="1"/>
</dbReference>
<dbReference type="PANTHER" id="PTHR31793">
    <property type="entry name" value="4-HYDROXYBENZOYL-COA THIOESTERASE FAMILY MEMBER"/>
    <property type="match status" value="1"/>
</dbReference>
<dbReference type="EMBL" id="JAAMOZ010000001">
    <property type="protein sequence ID" value="NIH57352.1"/>
    <property type="molecule type" value="Genomic_DNA"/>
</dbReference>
<evidence type="ECO:0000313" key="2">
    <source>
        <dbReference type="Proteomes" id="UP000749311"/>
    </source>
</evidence>
<comment type="caution">
    <text evidence="1">The sequence shown here is derived from an EMBL/GenBank/DDBJ whole genome shotgun (WGS) entry which is preliminary data.</text>
</comment>
<gene>
    <name evidence="1" type="ORF">FB473_001997</name>
</gene>
<dbReference type="CDD" id="cd00586">
    <property type="entry name" value="4HBT"/>
    <property type="match status" value="2"/>
</dbReference>
<proteinExistence type="predicted"/>
<dbReference type="GO" id="GO:0016787">
    <property type="term" value="F:hydrolase activity"/>
    <property type="evidence" value="ECO:0007669"/>
    <property type="project" value="UniProtKB-KW"/>
</dbReference>
<sequence>MTPFVTEVQIRWTDLDAQGHVNNVMVAEYLQEARVRFLLPGPAGTLLDNGCVVVGHQIAYRSPIMFDNEPLRVEVAVSELGAARFAVAYRVEQSGRTAVEARTTMCPFDLVRQTPRRLTADEHAFLAEWRVDAEPLRPLAAPVLNGRGTPLDVYTRWSDPDRYGHVNNVRFLDFALAGRVDMTSRADASMARVGMDNPDAVRWLIARQDIDYLAQLRYRLTPHRVLTAPFALGSTSISLTSEIIDPDDGTVCARARSVLVCADEQGSKRLLPGSARAALEALLVGT</sequence>
<name>A0ABX0SKU2_9ACTN</name>
<dbReference type="EC" id="3.1.2.-" evidence="1"/>
<organism evidence="1 2">
    <name type="scientific">Brooklawnia cerclae</name>
    <dbReference type="NCBI Taxonomy" id="349934"/>
    <lineage>
        <taxon>Bacteria</taxon>
        <taxon>Bacillati</taxon>
        <taxon>Actinomycetota</taxon>
        <taxon>Actinomycetes</taxon>
        <taxon>Propionibacteriales</taxon>
        <taxon>Propionibacteriaceae</taxon>
        <taxon>Brooklawnia</taxon>
    </lineage>
</organism>
<keyword evidence="2" id="KW-1185">Reference proteome</keyword>
<accession>A0ABX0SKU2</accession>
<dbReference type="Pfam" id="PF13279">
    <property type="entry name" value="4HBT_2"/>
    <property type="match status" value="2"/>
</dbReference>